<dbReference type="InterPro" id="IPR004629">
    <property type="entry name" value="WecG_TagA_CpsF"/>
</dbReference>
<dbReference type="Pfam" id="PF00534">
    <property type="entry name" value="Glycos_transf_1"/>
    <property type="match status" value="1"/>
</dbReference>
<feature type="domain" description="Glycosyl transferase family 1" evidence="3">
    <location>
        <begin position="450"/>
        <end position="564"/>
    </location>
</feature>
<dbReference type="Gene3D" id="3.40.50.2000">
    <property type="entry name" value="Glycogen Phosphorylase B"/>
    <property type="match status" value="2"/>
</dbReference>
<dbReference type="Proteomes" id="UP000515663">
    <property type="component" value="Chromosome"/>
</dbReference>
<proteinExistence type="predicted"/>
<protein>
    <submittedName>
        <fullName evidence="4">WecB/TagA/CpsF family glycosyltransferase</fullName>
    </submittedName>
</protein>
<evidence type="ECO:0000256" key="1">
    <source>
        <dbReference type="ARBA" id="ARBA00022676"/>
    </source>
</evidence>
<keyword evidence="2 4" id="KW-0808">Transferase</keyword>
<dbReference type="Pfam" id="PF03808">
    <property type="entry name" value="Glyco_tran_WecG"/>
    <property type="match status" value="1"/>
</dbReference>
<keyword evidence="5" id="KW-1185">Reference proteome</keyword>
<dbReference type="AlphaFoldDB" id="A0A7D7LY03"/>
<evidence type="ECO:0000256" key="2">
    <source>
        <dbReference type="ARBA" id="ARBA00022679"/>
    </source>
</evidence>
<dbReference type="RefSeq" id="WP_219850761.1">
    <property type="nucleotide sequence ID" value="NZ_CP059491.1"/>
</dbReference>
<keyword evidence="1" id="KW-0328">Glycosyltransferase</keyword>
<organism evidence="4 5">
    <name type="scientific">Gordonia jinghuaiqii</name>
    <dbReference type="NCBI Taxonomy" id="2758710"/>
    <lineage>
        <taxon>Bacteria</taxon>
        <taxon>Bacillati</taxon>
        <taxon>Actinomycetota</taxon>
        <taxon>Actinomycetes</taxon>
        <taxon>Mycobacteriales</taxon>
        <taxon>Gordoniaceae</taxon>
        <taxon>Gordonia</taxon>
    </lineage>
</organism>
<dbReference type="KEGG" id="gji:H1R19_05355"/>
<dbReference type="NCBIfam" id="TIGR00696">
    <property type="entry name" value="wecG_tagA_cpsF"/>
    <property type="match status" value="1"/>
</dbReference>
<accession>A0A7D7LY03</accession>
<reference evidence="5" key="1">
    <citation type="submission" date="2020-07" db="EMBL/GenBank/DDBJ databases">
        <title>novel species isolated from the respiratory tract of Marmot.</title>
        <authorList>
            <person name="Zhang G."/>
        </authorList>
    </citation>
    <scope>NUCLEOTIDE SEQUENCE [LARGE SCALE GENOMIC DNA]</scope>
    <source>
        <strain evidence="5">686</strain>
    </source>
</reference>
<dbReference type="CDD" id="cd03801">
    <property type="entry name" value="GT4_PimA-like"/>
    <property type="match status" value="1"/>
</dbReference>
<dbReference type="PANTHER" id="PTHR34136">
    <property type="match status" value="1"/>
</dbReference>
<dbReference type="InterPro" id="IPR001296">
    <property type="entry name" value="Glyco_trans_1"/>
</dbReference>
<sequence length="662" mass="71625">MNDSNVITWAGENLYIGGVPVVVGGIDDVLDRVQALVQSQTTSLVVTPNVDHLIRLETSEESRKGYAHADLALLDGVPVAKLASFLGSRPVQRNTGADLLFDVCRKAGDTGWRIVITGGETSVANLAASNLRDMTGADVLAVPFPFVDGVDDPASEEVVARLQELKPDVVFLCLGSPKQESWYAQWKESLPPAVYVGSGAAVDFAALKVRRAPQIVQRLALEWLWRLASEPKRLWRRYLLEGPKFLPIAAQAAWASETSVVQRELAAKGAGRKAGEDSPAADSQVVVQIGPEPTGAGGMATVIREYIEMDSGPYEQIAMPTWGSKRGIASLGLAAHVSLRLILTRNDWTIAHVHLSEFGSFIREGMVVLVARALRKPCVVTLHGADFDRHVEKYPRLTKLILKSATTAICLGRRHQRLVERIDPEIDTAIVLNPISSSLMTDDAPHGDSSDETPPTFVFAGEVGDRKGIDRLLNAWPLVEEAMPDARLLIAGPLEEGNSDVATKLLASTQRNVSYIGRLDRDDVTAHLAAATATVLPSRAEVLPMVILESLACGTPAVYSDVGEWETFQGLDEVTLVSLGDIDETQASKVLAEAMISCAREGEERQAVRESCREWARTHVSTAVVSDVLRSVYESQPKAPVSWTSRASRTDVAKTTRSKGAA</sequence>
<dbReference type="SUPFAM" id="SSF53756">
    <property type="entry name" value="UDP-Glycosyltransferase/glycogen phosphorylase"/>
    <property type="match status" value="1"/>
</dbReference>
<dbReference type="CDD" id="cd06533">
    <property type="entry name" value="Glyco_transf_WecG_TagA"/>
    <property type="match status" value="1"/>
</dbReference>
<evidence type="ECO:0000313" key="4">
    <source>
        <dbReference type="EMBL" id="QMT02578.1"/>
    </source>
</evidence>
<dbReference type="EMBL" id="CP059491">
    <property type="protein sequence ID" value="QMT02578.1"/>
    <property type="molecule type" value="Genomic_DNA"/>
</dbReference>
<dbReference type="GO" id="GO:0016758">
    <property type="term" value="F:hexosyltransferase activity"/>
    <property type="evidence" value="ECO:0007669"/>
    <property type="project" value="TreeGrafter"/>
</dbReference>
<name>A0A7D7LY03_9ACTN</name>
<gene>
    <name evidence="4" type="ORF">H1R19_05355</name>
</gene>
<evidence type="ECO:0000259" key="3">
    <source>
        <dbReference type="Pfam" id="PF00534"/>
    </source>
</evidence>
<dbReference type="PANTHER" id="PTHR34136:SF1">
    <property type="entry name" value="UDP-N-ACETYL-D-MANNOSAMINURONIC ACID TRANSFERASE"/>
    <property type="match status" value="1"/>
</dbReference>
<evidence type="ECO:0000313" key="5">
    <source>
        <dbReference type="Proteomes" id="UP000515663"/>
    </source>
</evidence>